<dbReference type="InterPro" id="IPR009040">
    <property type="entry name" value="Ferritin-like_diiron"/>
</dbReference>
<organism evidence="11 12">
    <name type="scientific">Sphingopyxis flava</name>
    <dbReference type="NCBI Taxonomy" id="1507287"/>
    <lineage>
        <taxon>Bacteria</taxon>
        <taxon>Pseudomonadati</taxon>
        <taxon>Pseudomonadota</taxon>
        <taxon>Alphaproteobacteria</taxon>
        <taxon>Sphingomonadales</taxon>
        <taxon>Sphingomonadaceae</taxon>
        <taxon>Sphingopyxis</taxon>
    </lineage>
</organism>
<dbReference type="Proteomes" id="UP000190044">
    <property type="component" value="Unassembled WGS sequence"/>
</dbReference>
<evidence type="ECO:0000256" key="2">
    <source>
        <dbReference type="ARBA" id="ARBA00008093"/>
    </source>
</evidence>
<dbReference type="InterPro" id="IPR012347">
    <property type="entry name" value="Ferritin-like"/>
</dbReference>
<feature type="coiled-coil region" evidence="9">
    <location>
        <begin position="131"/>
        <end position="158"/>
    </location>
</feature>
<dbReference type="AlphaFoldDB" id="A0A1T5DKX8"/>
<evidence type="ECO:0000256" key="1">
    <source>
        <dbReference type="ARBA" id="ARBA00001970"/>
    </source>
</evidence>
<evidence type="ECO:0000313" key="12">
    <source>
        <dbReference type="Proteomes" id="UP000190044"/>
    </source>
</evidence>
<dbReference type="NCBIfam" id="TIGR00754">
    <property type="entry name" value="bfr"/>
    <property type="match status" value="1"/>
</dbReference>
<dbReference type="GO" id="GO:0006879">
    <property type="term" value="P:intracellular iron ion homeostasis"/>
    <property type="evidence" value="ECO:0007669"/>
    <property type="project" value="UniProtKB-KW"/>
</dbReference>
<gene>
    <name evidence="11" type="ORF">SAMN06295937_101524</name>
</gene>
<dbReference type="Gene3D" id="1.20.1260.10">
    <property type="match status" value="1"/>
</dbReference>
<dbReference type="InterPro" id="IPR002024">
    <property type="entry name" value="Bacterioferritin"/>
</dbReference>
<comment type="catalytic activity">
    <reaction evidence="7">
        <text>4 Fe(2+) + O2 + 4 H(+) = 4 Fe(3+) + 2 H2O</text>
        <dbReference type="Rhea" id="RHEA:11148"/>
        <dbReference type="ChEBI" id="CHEBI:15377"/>
        <dbReference type="ChEBI" id="CHEBI:15378"/>
        <dbReference type="ChEBI" id="CHEBI:15379"/>
        <dbReference type="ChEBI" id="CHEBI:29033"/>
        <dbReference type="ChEBI" id="CHEBI:29034"/>
        <dbReference type="EC" id="1.16.3.1"/>
    </reaction>
</comment>
<feature type="binding site" evidence="8">
    <location>
        <position position="64"/>
    </location>
    <ligand>
        <name>Fe cation</name>
        <dbReference type="ChEBI" id="CHEBI:24875"/>
        <label>3</label>
    </ligand>
</feature>
<feature type="binding site" evidence="8">
    <location>
        <position position="141"/>
    </location>
    <ligand>
        <name>Fe cation</name>
        <dbReference type="ChEBI" id="CHEBI:24875"/>
        <label>1</label>
    </ligand>
</feature>
<protein>
    <recommendedName>
        <fullName evidence="7">Bacterioferritin</fullName>
        <ecNumber evidence="7">1.16.3.1</ecNumber>
    </recommendedName>
</protein>
<dbReference type="GO" id="GO:0004322">
    <property type="term" value="F:ferroxidase activity"/>
    <property type="evidence" value="ECO:0007669"/>
    <property type="project" value="UniProtKB-EC"/>
</dbReference>
<feature type="binding site" evidence="8">
    <location>
        <position position="144"/>
    </location>
    <ligand>
        <name>Fe cation</name>
        <dbReference type="ChEBI" id="CHEBI:24875"/>
        <label>2</label>
    </ligand>
</feature>
<dbReference type="InterPro" id="IPR008331">
    <property type="entry name" value="Ferritin_DPS_dom"/>
</dbReference>
<feature type="binding site" evidence="8">
    <location>
        <position position="108"/>
    </location>
    <ligand>
        <name>Fe cation</name>
        <dbReference type="ChEBI" id="CHEBI:24875"/>
        <label>2</label>
    </ligand>
</feature>
<dbReference type="FunFam" id="1.20.1260.10:FF:000005">
    <property type="entry name" value="Bacterioferritin"/>
    <property type="match status" value="1"/>
</dbReference>
<dbReference type="SUPFAM" id="SSF47240">
    <property type="entry name" value="Ferritin-like"/>
    <property type="match status" value="1"/>
</dbReference>
<keyword evidence="3 7" id="KW-0409">Iron storage</keyword>
<feature type="binding site" evidence="8">
    <location>
        <position position="65"/>
    </location>
    <ligand>
        <name>Fe cation</name>
        <dbReference type="ChEBI" id="CHEBI:24875"/>
        <label>1</label>
    </ligand>
</feature>
<feature type="binding site" evidence="8">
    <location>
        <position position="60"/>
    </location>
    <ligand>
        <name>Fe cation</name>
        <dbReference type="ChEBI" id="CHEBI:24875"/>
        <label>3</label>
    </ligand>
</feature>
<comment type="function">
    <text evidence="7">Iron-storage protein, whose ferroxidase center binds Fe(2+), oxidizes it using dioxygen to Fe(3+), and participates in the subsequent Fe(3+) oxide mineral core formation within the central cavity of the BFR protein shell.</text>
</comment>
<dbReference type="InterPro" id="IPR009078">
    <property type="entry name" value="Ferritin-like_SF"/>
</dbReference>
<comment type="cofactor">
    <cofactor evidence="1">
        <name>heme b</name>
        <dbReference type="ChEBI" id="CHEBI:60344"/>
    </cofactor>
</comment>
<dbReference type="EMBL" id="FUYP01000015">
    <property type="protein sequence ID" value="SKB72326.1"/>
    <property type="molecule type" value="Genomic_DNA"/>
</dbReference>
<keyword evidence="12" id="KW-1185">Reference proteome</keyword>
<sequence length="174" mass="20327">MVPLPTRETEQDKAMKGDEKVIDFLNEALKNELTAINQYWLHYRMLDNWGVRRLAEFERHESIDEMKHADRLADRILFLGGLPNFQMLGRLRVGETVEEILRADLALEEEAIPLLKDAIAHAESVRDYVSRELFAQILESEEEHVDELEKQFDMIERMGIENYVQLQSKPASDD</sequence>
<dbReference type="EC" id="1.16.3.1" evidence="7"/>
<reference evidence="12" key="1">
    <citation type="submission" date="2017-02" db="EMBL/GenBank/DDBJ databases">
        <authorList>
            <person name="Varghese N."/>
            <person name="Submissions S."/>
        </authorList>
    </citation>
    <scope>NUCLEOTIDE SEQUENCE [LARGE SCALE GENOMIC DNA]</scope>
    <source>
        <strain evidence="12">R11H</strain>
    </source>
</reference>
<evidence type="ECO:0000259" key="10">
    <source>
        <dbReference type="PROSITE" id="PS50905"/>
    </source>
</evidence>
<evidence type="ECO:0000256" key="9">
    <source>
        <dbReference type="SAM" id="Coils"/>
    </source>
</evidence>
<feature type="binding site" description="axial binding residue" evidence="8">
    <location>
        <position position="66"/>
    </location>
    <ligand>
        <name>heme b</name>
        <dbReference type="ChEBI" id="CHEBI:60344"/>
        <note>ligand shared between dimeric partners</note>
    </ligand>
    <ligandPart>
        <name>Fe</name>
        <dbReference type="ChEBI" id="CHEBI:18248"/>
    </ligandPart>
</feature>
<evidence type="ECO:0000256" key="7">
    <source>
        <dbReference type="PIRNR" id="PIRNR002560"/>
    </source>
</evidence>
<feature type="binding site" evidence="8">
    <location>
        <position position="141"/>
    </location>
    <ligand>
        <name>Fe cation</name>
        <dbReference type="ChEBI" id="CHEBI:24875"/>
        <label>2</label>
    </ligand>
</feature>
<dbReference type="PROSITE" id="PS50905">
    <property type="entry name" value="FERRITIN_LIKE"/>
    <property type="match status" value="1"/>
</dbReference>
<dbReference type="GO" id="GO:0008199">
    <property type="term" value="F:ferric iron binding"/>
    <property type="evidence" value="ECO:0007669"/>
    <property type="project" value="InterPro"/>
</dbReference>
<feature type="binding site" evidence="8">
    <location>
        <position position="32"/>
    </location>
    <ligand>
        <name>Fe cation</name>
        <dbReference type="ChEBI" id="CHEBI:24875"/>
        <label>1</label>
    </ligand>
</feature>
<feature type="binding site" evidence="8">
    <location>
        <position position="65"/>
    </location>
    <ligand>
        <name>Fe cation</name>
        <dbReference type="ChEBI" id="CHEBI:24875"/>
        <label>2</label>
    </ligand>
</feature>
<dbReference type="GO" id="GO:0005829">
    <property type="term" value="C:cytosol"/>
    <property type="evidence" value="ECO:0007669"/>
    <property type="project" value="TreeGrafter"/>
</dbReference>
<dbReference type="CDD" id="cd00907">
    <property type="entry name" value="Bacterioferritin"/>
    <property type="match status" value="1"/>
</dbReference>
<keyword evidence="5 7" id="KW-0479">Metal-binding</keyword>
<feature type="domain" description="Ferritin-like diiron" evidence="10">
    <location>
        <begin position="15"/>
        <end position="159"/>
    </location>
</feature>
<keyword evidence="4" id="KW-0349">Heme</keyword>
<dbReference type="Pfam" id="PF00210">
    <property type="entry name" value="Ferritin"/>
    <property type="match status" value="1"/>
</dbReference>
<dbReference type="GO" id="GO:0140315">
    <property type="term" value="F:iron ion sequestering activity"/>
    <property type="evidence" value="ECO:0007669"/>
    <property type="project" value="UniProtKB-ARBA"/>
</dbReference>
<evidence type="ECO:0000256" key="4">
    <source>
        <dbReference type="ARBA" id="ARBA00022617"/>
    </source>
</evidence>
<keyword evidence="6 7" id="KW-0408">Iron</keyword>
<evidence type="ECO:0000256" key="5">
    <source>
        <dbReference type="ARBA" id="ARBA00022723"/>
    </source>
</evidence>
<proteinExistence type="inferred from homology"/>
<dbReference type="GO" id="GO:0006826">
    <property type="term" value="P:iron ion transport"/>
    <property type="evidence" value="ECO:0007669"/>
    <property type="project" value="InterPro"/>
</dbReference>
<dbReference type="PANTHER" id="PTHR30295:SF0">
    <property type="entry name" value="BACTERIOFERRITIN"/>
    <property type="match status" value="1"/>
</dbReference>
<accession>A0A1T5DKX8</accession>
<dbReference type="PRINTS" id="PR00601">
    <property type="entry name" value="BACFERRITIN"/>
</dbReference>
<dbReference type="PIRSF" id="PIRSF002560">
    <property type="entry name" value="Bacterioferritin"/>
    <property type="match status" value="1"/>
</dbReference>
<feature type="binding site" evidence="8">
    <location>
        <position position="68"/>
    </location>
    <ligand>
        <name>Fe cation</name>
        <dbReference type="ChEBI" id="CHEBI:24875"/>
        <label>1</label>
    </ligand>
</feature>
<dbReference type="PANTHER" id="PTHR30295">
    <property type="entry name" value="BACTERIOFERRITIN"/>
    <property type="match status" value="1"/>
</dbReference>
<name>A0A1T5DKX8_9SPHN</name>
<dbReference type="GO" id="GO:0020037">
    <property type="term" value="F:heme binding"/>
    <property type="evidence" value="ECO:0007669"/>
    <property type="project" value="TreeGrafter"/>
</dbReference>
<evidence type="ECO:0000256" key="3">
    <source>
        <dbReference type="ARBA" id="ARBA00022434"/>
    </source>
</evidence>
<evidence type="ECO:0000256" key="6">
    <source>
        <dbReference type="ARBA" id="ARBA00023004"/>
    </source>
</evidence>
<keyword evidence="9" id="KW-0175">Coiled coil</keyword>
<evidence type="ECO:0000313" key="11">
    <source>
        <dbReference type="EMBL" id="SKB72326.1"/>
    </source>
</evidence>
<comment type="similarity">
    <text evidence="2 7">Belongs to the bacterioferritin family.</text>
</comment>
<evidence type="ECO:0000256" key="8">
    <source>
        <dbReference type="PIRSR" id="PIRSR002560-1"/>
    </source>
</evidence>